<sequence length="49" mass="5582">EHARRAGFGRRPGRPGLLPRLRGQGRAGRGQLPHVRGHRRGRRAGRRRL</sequence>
<reference evidence="2" key="1">
    <citation type="submission" date="2020-02" db="EMBL/GenBank/DDBJ databases">
        <authorList>
            <person name="Meier V. D."/>
        </authorList>
    </citation>
    <scope>NUCLEOTIDE SEQUENCE</scope>
    <source>
        <strain evidence="2">AVDCRST_MAG07</strain>
    </source>
</reference>
<protein>
    <submittedName>
        <fullName evidence="2">Uncharacterized protein</fullName>
    </submittedName>
</protein>
<feature type="region of interest" description="Disordered" evidence="1">
    <location>
        <begin position="1"/>
        <end position="49"/>
    </location>
</feature>
<accession>A0A6J4L0Y5</accession>
<feature type="compositionally biased region" description="Basic residues" evidence="1">
    <location>
        <begin position="35"/>
        <end position="49"/>
    </location>
</feature>
<organism evidence="2">
    <name type="scientific">uncultured Frankineae bacterium</name>
    <dbReference type="NCBI Taxonomy" id="437475"/>
    <lineage>
        <taxon>Bacteria</taxon>
        <taxon>Bacillati</taxon>
        <taxon>Actinomycetota</taxon>
        <taxon>Actinomycetes</taxon>
        <taxon>Frankiales</taxon>
        <taxon>environmental samples</taxon>
    </lineage>
</organism>
<dbReference type="EMBL" id="CADCUB010000053">
    <property type="protein sequence ID" value="CAA9319316.1"/>
    <property type="molecule type" value="Genomic_DNA"/>
</dbReference>
<feature type="non-terminal residue" evidence="2">
    <location>
        <position position="1"/>
    </location>
</feature>
<evidence type="ECO:0000313" key="2">
    <source>
        <dbReference type="EMBL" id="CAA9319316.1"/>
    </source>
</evidence>
<evidence type="ECO:0000256" key="1">
    <source>
        <dbReference type="SAM" id="MobiDB-lite"/>
    </source>
</evidence>
<name>A0A6J4L0Y5_9ACTN</name>
<feature type="compositionally biased region" description="Basic residues" evidence="1">
    <location>
        <begin position="1"/>
        <end position="13"/>
    </location>
</feature>
<feature type="compositionally biased region" description="Low complexity" evidence="1">
    <location>
        <begin position="14"/>
        <end position="33"/>
    </location>
</feature>
<feature type="non-terminal residue" evidence="2">
    <location>
        <position position="49"/>
    </location>
</feature>
<dbReference type="AlphaFoldDB" id="A0A6J4L0Y5"/>
<gene>
    <name evidence="2" type="ORF">AVDCRST_MAG07-1130</name>
</gene>
<proteinExistence type="predicted"/>